<reference evidence="1 2" key="1">
    <citation type="journal article" date="2023" name="Plants (Basel)">
        <title>Bridging the Gap: Combining Genomics and Transcriptomics Approaches to Understand Stylosanthes scabra, an Orphan Legume from the Brazilian Caatinga.</title>
        <authorList>
            <person name="Ferreira-Neto J.R.C."/>
            <person name="da Silva M.D."/>
            <person name="Binneck E."/>
            <person name="de Melo N.F."/>
            <person name="da Silva R.H."/>
            <person name="de Melo A.L.T.M."/>
            <person name="Pandolfi V."/>
            <person name="Bustamante F.O."/>
            <person name="Brasileiro-Vidal A.C."/>
            <person name="Benko-Iseppon A.M."/>
        </authorList>
    </citation>
    <scope>NUCLEOTIDE SEQUENCE [LARGE SCALE GENOMIC DNA]</scope>
    <source>
        <tissue evidence="1">Leaves</tissue>
    </source>
</reference>
<evidence type="ECO:0000313" key="1">
    <source>
        <dbReference type="EMBL" id="MED6139044.1"/>
    </source>
</evidence>
<sequence length="148" mass="16912">SMDWSVGYSLNLHPAQPTNQPAPHPILPALVLKLFSTAAVLRRSRRWRGRERVVPRFPCTRKRERRVEATRKMRSMGRSCRHRVVLFRHHRCPLVPSLVLVDRGSILISRLCVTKTTARFSFSSKISFNPLPFVVCCQLANTSCSAFA</sequence>
<organism evidence="1 2">
    <name type="scientific">Stylosanthes scabra</name>
    <dbReference type="NCBI Taxonomy" id="79078"/>
    <lineage>
        <taxon>Eukaryota</taxon>
        <taxon>Viridiplantae</taxon>
        <taxon>Streptophyta</taxon>
        <taxon>Embryophyta</taxon>
        <taxon>Tracheophyta</taxon>
        <taxon>Spermatophyta</taxon>
        <taxon>Magnoliopsida</taxon>
        <taxon>eudicotyledons</taxon>
        <taxon>Gunneridae</taxon>
        <taxon>Pentapetalae</taxon>
        <taxon>rosids</taxon>
        <taxon>fabids</taxon>
        <taxon>Fabales</taxon>
        <taxon>Fabaceae</taxon>
        <taxon>Papilionoideae</taxon>
        <taxon>50 kb inversion clade</taxon>
        <taxon>dalbergioids sensu lato</taxon>
        <taxon>Dalbergieae</taxon>
        <taxon>Pterocarpus clade</taxon>
        <taxon>Stylosanthes</taxon>
    </lineage>
</organism>
<keyword evidence="2" id="KW-1185">Reference proteome</keyword>
<comment type="caution">
    <text evidence="1">The sequence shown here is derived from an EMBL/GenBank/DDBJ whole genome shotgun (WGS) entry which is preliminary data.</text>
</comment>
<dbReference type="Proteomes" id="UP001341840">
    <property type="component" value="Unassembled WGS sequence"/>
</dbReference>
<gene>
    <name evidence="1" type="ORF">PIB30_080143</name>
</gene>
<name>A0ABU6SRH0_9FABA</name>
<feature type="non-terminal residue" evidence="1">
    <location>
        <position position="1"/>
    </location>
</feature>
<evidence type="ECO:0000313" key="2">
    <source>
        <dbReference type="Proteomes" id="UP001341840"/>
    </source>
</evidence>
<accession>A0ABU6SRH0</accession>
<protein>
    <submittedName>
        <fullName evidence="1">Uncharacterized protein</fullName>
    </submittedName>
</protein>
<dbReference type="EMBL" id="JASCZI010061573">
    <property type="protein sequence ID" value="MED6139044.1"/>
    <property type="molecule type" value="Genomic_DNA"/>
</dbReference>
<proteinExistence type="predicted"/>